<organism evidence="1 2">
    <name type="scientific">Triticum urartu</name>
    <name type="common">Red wild einkorn</name>
    <name type="synonym">Crithodium urartu</name>
    <dbReference type="NCBI Taxonomy" id="4572"/>
    <lineage>
        <taxon>Eukaryota</taxon>
        <taxon>Viridiplantae</taxon>
        <taxon>Streptophyta</taxon>
        <taxon>Embryophyta</taxon>
        <taxon>Tracheophyta</taxon>
        <taxon>Spermatophyta</taxon>
        <taxon>Magnoliopsida</taxon>
        <taxon>Liliopsida</taxon>
        <taxon>Poales</taxon>
        <taxon>Poaceae</taxon>
        <taxon>BOP clade</taxon>
        <taxon>Pooideae</taxon>
        <taxon>Triticodae</taxon>
        <taxon>Triticeae</taxon>
        <taxon>Triticinae</taxon>
        <taxon>Triticum</taxon>
    </lineage>
</organism>
<accession>A0A8R7VH02</accession>
<reference evidence="2" key="1">
    <citation type="journal article" date="2013" name="Nature">
        <title>Draft genome of the wheat A-genome progenitor Triticum urartu.</title>
        <authorList>
            <person name="Ling H.Q."/>
            <person name="Zhao S."/>
            <person name="Liu D."/>
            <person name="Wang J."/>
            <person name="Sun H."/>
            <person name="Zhang C."/>
            <person name="Fan H."/>
            <person name="Li D."/>
            <person name="Dong L."/>
            <person name="Tao Y."/>
            <person name="Gao C."/>
            <person name="Wu H."/>
            <person name="Li Y."/>
            <person name="Cui Y."/>
            <person name="Guo X."/>
            <person name="Zheng S."/>
            <person name="Wang B."/>
            <person name="Yu K."/>
            <person name="Liang Q."/>
            <person name="Yang W."/>
            <person name="Lou X."/>
            <person name="Chen J."/>
            <person name="Feng M."/>
            <person name="Jian J."/>
            <person name="Zhang X."/>
            <person name="Luo G."/>
            <person name="Jiang Y."/>
            <person name="Liu J."/>
            <person name="Wang Z."/>
            <person name="Sha Y."/>
            <person name="Zhang B."/>
            <person name="Wu H."/>
            <person name="Tang D."/>
            <person name="Shen Q."/>
            <person name="Xue P."/>
            <person name="Zou S."/>
            <person name="Wang X."/>
            <person name="Liu X."/>
            <person name="Wang F."/>
            <person name="Yang Y."/>
            <person name="An X."/>
            <person name="Dong Z."/>
            <person name="Zhang K."/>
            <person name="Zhang X."/>
            <person name="Luo M.C."/>
            <person name="Dvorak J."/>
            <person name="Tong Y."/>
            <person name="Wang J."/>
            <person name="Yang H."/>
            <person name="Li Z."/>
            <person name="Wang D."/>
            <person name="Zhang A."/>
            <person name="Wang J."/>
        </authorList>
    </citation>
    <scope>NUCLEOTIDE SEQUENCE</scope>
    <source>
        <strain evidence="2">cv. G1812</strain>
    </source>
</reference>
<dbReference type="EnsemblPlants" id="TuG1812S0001408000.01.T01">
    <property type="protein sequence ID" value="TuG1812S0001408000.01.T01.s_cds20014"/>
    <property type="gene ID" value="TuG1812S0001408000.01"/>
</dbReference>
<dbReference type="Gramene" id="TuG1812S0001408000.01.T01">
    <property type="protein sequence ID" value="TuG1812S0001408000.01.T01.s_cds20014"/>
    <property type="gene ID" value="TuG1812S0001408000.01"/>
</dbReference>
<evidence type="ECO:0000313" key="1">
    <source>
        <dbReference type="EnsemblPlants" id="TuG1812S0001408000.01.T01.s_cds20014"/>
    </source>
</evidence>
<sequence>MPLKLAPRPGPVQRQVQKGIRAGAMDTGGFDPRRILEAISGELCRGHAPAQWRDGGEGPMGGGGRRRALARSTQDHARGHEYSFETNAVFFSLVNLRRSVASGFSVFFAFISDDKNGRLSGCGTPSRVFFLVFRGWEGGGK</sequence>
<proteinExistence type="predicted"/>
<protein>
    <submittedName>
        <fullName evidence="1">Uncharacterized protein</fullName>
    </submittedName>
</protein>
<reference evidence="1" key="2">
    <citation type="submission" date="2022-06" db="UniProtKB">
        <authorList>
            <consortium name="EnsemblPlants"/>
        </authorList>
    </citation>
    <scope>IDENTIFICATION</scope>
</reference>
<keyword evidence="2" id="KW-1185">Reference proteome</keyword>
<dbReference type="AlphaFoldDB" id="A0A8R7VH02"/>
<name>A0A8R7VH02_TRIUA</name>
<evidence type="ECO:0000313" key="2">
    <source>
        <dbReference type="Proteomes" id="UP000015106"/>
    </source>
</evidence>
<dbReference type="Proteomes" id="UP000015106">
    <property type="component" value="Unassembled WGS sequence"/>
</dbReference>